<dbReference type="Proteomes" id="UP000027002">
    <property type="component" value="Chromosome 3"/>
</dbReference>
<dbReference type="RefSeq" id="XP_042996834.1">
    <property type="nucleotide sequence ID" value="XM_043140900.1"/>
</dbReference>
<evidence type="ECO:0008006" key="4">
    <source>
        <dbReference type="Google" id="ProtNLM"/>
    </source>
</evidence>
<sequence length="294" mass="30803">MDAAAAAGPLWLDFNDCCSISDVGSTSSSTGPVSETPASDSSLSAASMFPCSPLCDAKAFCNPHSPDVLFPGHLPAAESNPGRMRIGAGLDSPPRPLAPLDDTAQLHGQLGSPCHPLHLTWASVASPSIFSSRSPNRRSVSPPRQETATAPSAASHVGQESPSRDGTQHTRPRHASGQAEAAAAVRPESGGQADAGPKAPRAAAGKRSGKAYLHNKVEKNYRDRLNNDFQMLLDALADCEDGTDAAHGGVAVEGSRGRSKGSILRWARWKLKALQADNCSMAEELRALKRSWAQ</sequence>
<dbReference type="InterPro" id="IPR036638">
    <property type="entry name" value="HLH_DNA-bd_sf"/>
</dbReference>
<reference evidence="2" key="1">
    <citation type="submission" date="2020-03" db="EMBL/GenBank/DDBJ databases">
        <title>A mixture of massive structural variations and highly conserved coding sequences in Ustilaginoidea virens genome.</title>
        <authorList>
            <person name="Zhang K."/>
            <person name="Zhao Z."/>
            <person name="Zhang Z."/>
            <person name="Li Y."/>
            <person name="Hsiang T."/>
            <person name="Sun W."/>
        </authorList>
    </citation>
    <scope>NUCLEOTIDE SEQUENCE</scope>
    <source>
        <strain evidence="2">UV-8b</strain>
    </source>
</reference>
<evidence type="ECO:0000256" key="1">
    <source>
        <dbReference type="SAM" id="MobiDB-lite"/>
    </source>
</evidence>
<feature type="compositionally biased region" description="Polar residues" evidence="1">
    <location>
        <begin position="146"/>
        <end position="161"/>
    </location>
</feature>
<keyword evidence="3" id="KW-1185">Reference proteome</keyword>
<feature type="region of interest" description="Disordered" evidence="1">
    <location>
        <begin position="129"/>
        <end position="210"/>
    </location>
</feature>
<dbReference type="GeneID" id="66064180"/>
<dbReference type="KEGG" id="uvi:66064180"/>
<organism evidence="2 3">
    <name type="scientific">Ustilaginoidea virens</name>
    <name type="common">Rice false smut fungus</name>
    <name type="synonym">Villosiclava virens</name>
    <dbReference type="NCBI Taxonomy" id="1159556"/>
    <lineage>
        <taxon>Eukaryota</taxon>
        <taxon>Fungi</taxon>
        <taxon>Dikarya</taxon>
        <taxon>Ascomycota</taxon>
        <taxon>Pezizomycotina</taxon>
        <taxon>Sordariomycetes</taxon>
        <taxon>Hypocreomycetidae</taxon>
        <taxon>Hypocreales</taxon>
        <taxon>Clavicipitaceae</taxon>
        <taxon>Ustilaginoidea</taxon>
    </lineage>
</organism>
<feature type="compositionally biased region" description="Low complexity" evidence="1">
    <location>
        <begin position="194"/>
        <end position="206"/>
    </location>
</feature>
<gene>
    <name evidence="2" type="ORF">UV8b_03402</name>
</gene>
<dbReference type="GO" id="GO:0046983">
    <property type="term" value="F:protein dimerization activity"/>
    <property type="evidence" value="ECO:0007669"/>
    <property type="project" value="InterPro"/>
</dbReference>
<evidence type="ECO:0000313" key="2">
    <source>
        <dbReference type="EMBL" id="QUC19161.1"/>
    </source>
</evidence>
<proteinExistence type="predicted"/>
<dbReference type="Gene3D" id="4.10.280.10">
    <property type="entry name" value="Helix-loop-helix DNA-binding domain"/>
    <property type="match status" value="1"/>
</dbReference>
<dbReference type="OrthoDB" id="4940439at2759"/>
<name>A0A8E5MH06_USTVR</name>
<dbReference type="EMBL" id="CP072755">
    <property type="protein sequence ID" value="QUC19161.1"/>
    <property type="molecule type" value="Genomic_DNA"/>
</dbReference>
<feature type="compositionally biased region" description="Low complexity" evidence="1">
    <location>
        <begin position="131"/>
        <end position="144"/>
    </location>
</feature>
<accession>A0A8E5MH06</accession>
<evidence type="ECO:0000313" key="3">
    <source>
        <dbReference type="Proteomes" id="UP000027002"/>
    </source>
</evidence>
<dbReference type="AlphaFoldDB" id="A0A8E5MH06"/>
<protein>
    <recommendedName>
        <fullName evidence="4">BHLH domain-containing protein</fullName>
    </recommendedName>
</protein>
<dbReference type="SUPFAM" id="SSF47459">
    <property type="entry name" value="HLH, helix-loop-helix DNA-binding domain"/>
    <property type="match status" value="1"/>
</dbReference>